<dbReference type="Proteomes" id="UP000248553">
    <property type="component" value="Unassembled WGS sequence"/>
</dbReference>
<reference evidence="2" key="1">
    <citation type="submission" date="2018-05" db="EMBL/GenBank/DDBJ databases">
        <authorList>
            <person name="Nie L."/>
        </authorList>
    </citation>
    <scope>NUCLEOTIDE SEQUENCE [LARGE SCALE GENOMIC DNA]</scope>
    <source>
        <strain evidence="2">NL</strain>
    </source>
</reference>
<dbReference type="EMBL" id="QHKM01000002">
    <property type="protein sequence ID" value="RAK68220.1"/>
    <property type="molecule type" value="Genomic_DNA"/>
</dbReference>
<sequence>MVSCRVGTPTTACRSNDPRDFGATLVRGQIIGGEPYCASLGNTCGAIAGRFNYETAKYEAVVTLPPAPSWTLSVTENARPTLANVAPNTLGDLYLEATLNNQLTLAGGTTQTITNTSPQYSEQNAPVPFACPQQRSSLSFSATEPDGDSLVYSLDRALEGCNQPMRYTPSLGGAVIIVSTTPPCVAVLPTSTSSFFLPTFPLPSFTFTGTCPVRVAIPSFYLNANTGSATFTPYFYDANVPANNRYLVIGKVTEYRRLNGRYYLVGSVRRDMMVVVTDCGGNQAPNPPGTSAGTAGPVTDSLVVESPVLTTTSADFHFTDPNPGDRLTLTATHNIDLDTYLSLYASGNTTVPLTIVGNGTAAPVLQVRLRPAATLLGRTFRISLRVEDNGCPVKIVQHNMLVIRVVPARTAAAHAEQLRAGLSVFPNPFNEQVRFSLPRPQQAGAQVLITDQLGRVVERLPVPAGPGAEATLTWTPRPGLPAGVYLARPASGGPAMRLLRR</sequence>
<evidence type="ECO:0008006" key="3">
    <source>
        <dbReference type="Google" id="ProtNLM"/>
    </source>
</evidence>
<evidence type="ECO:0000313" key="2">
    <source>
        <dbReference type="Proteomes" id="UP000248553"/>
    </source>
</evidence>
<organism evidence="1 2">
    <name type="scientific">Hymenobacter edaphi</name>
    <dbReference type="NCBI Taxonomy" id="2211146"/>
    <lineage>
        <taxon>Bacteria</taxon>
        <taxon>Pseudomonadati</taxon>
        <taxon>Bacteroidota</taxon>
        <taxon>Cytophagia</taxon>
        <taxon>Cytophagales</taxon>
        <taxon>Hymenobacteraceae</taxon>
        <taxon>Hymenobacter</taxon>
    </lineage>
</organism>
<keyword evidence="2" id="KW-1185">Reference proteome</keyword>
<proteinExistence type="predicted"/>
<evidence type="ECO:0000313" key="1">
    <source>
        <dbReference type="EMBL" id="RAK68220.1"/>
    </source>
</evidence>
<name>A0A328BLH3_9BACT</name>
<protein>
    <recommendedName>
        <fullName evidence="3">Secretion system C-terminal sorting domain-containing protein</fullName>
    </recommendedName>
</protein>
<comment type="caution">
    <text evidence="1">The sequence shown here is derived from an EMBL/GenBank/DDBJ whole genome shotgun (WGS) entry which is preliminary data.</text>
</comment>
<gene>
    <name evidence="1" type="ORF">DLM85_09315</name>
</gene>
<dbReference type="AlphaFoldDB" id="A0A328BLH3"/>
<accession>A0A328BLH3</accession>